<feature type="binding site" evidence="11">
    <location>
        <position position="241"/>
    </location>
    <ligand>
        <name>N-acetyl-D-glucosamine</name>
        <dbReference type="ChEBI" id="CHEBI:506227"/>
    </ligand>
</feature>
<feature type="binding site" evidence="11">
    <location>
        <begin position="16"/>
        <end position="19"/>
    </location>
    <ligand>
        <name>UDP</name>
        <dbReference type="ChEBI" id="CHEBI:58223"/>
    </ligand>
</feature>
<dbReference type="Pfam" id="PF00534">
    <property type="entry name" value="Glycos_transf_1"/>
    <property type="match status" value="1"/>
</dbReference>
<feature type="domain" description="GtfA extended beta-sheet meander" evidence="13">
    <location>
        <begin position="95"/>
        <end position="190"/>
    </location>
</feature>
<proteinExistence type="inferred from homology"/>
<keyword evidence="9 11" id="KW-0472">Membrane</keyword>
<dbReference type="UniPathway" id="UPA00378"/>
<keyword evidence="6 11" id="KW-0328">Glycosyltransferase</keyword>
<evidence type="ECO:0000256" key="11">
    <source>
        <dbReference type="HAMAP-Rule" id="MF_01472"/>
    </source>
</evidence>
<evidence type="ECO:0000259" key="13">
    <source>
        <dbReference type="Pfam" id="PF22145"/>
    </source>
</evidence>
<dbReference type="PANTHER" id="PTHR12526:SF629">
    <property type="entry name" value="TEICHURONIC ACID BIOSYNTHESIS GLYCOSYLTRANSFERASE TUAH-RELATED"/>
    <property type="match status" value="1"/>
</dbReference>
<feature type="binding site" evidence="11">
    <location>
        <begin position="403"/>
        <end position="406"/>
    </location>
    <ligand>
        <name>N-acetyl-D-glucosamine</name>
        <dbReference type="ChEBI" id="CHEBI:506227"/>
    </ligand>
</feature>
<dbReference type="EMBL" id="MSJL01000041">
    <property type="protein sequence ID" value="OLF49278.1"/>
    <property type="molecule type" value="Genomic_DNA"/>
</dbReference>
<reference evidence="14" key="2">
    <citation type="submission" date="2016-12" db="EMBL/GenBank/DDBJ databases">
        <authorList>
            <person name="Song W.-J."/>
            <person name="Kurnit D.M."/>
        </authorList>
    </citation>
    <scope>NUCLEOTIDE SEQUENCE [LARGE SCALE GENOMIC DNA]</scope>
    <source>
        <strain evidence="14">ATCC 51725</strain>
    </source>
</reference>
<dbReference type="GO" id="GO:0000166">
    <property type="term" value="F:nucleotide binding"/>
    <property type="evidence" value="ECO:0007669"/>
    <property type="project" value="UniProtKB-KW"/>
</dbReference>
<evidence type="ECO:0000256" key="8">
    <source>
        <dbReference type="ARBA" id="ARBA00022741"/>
    </source>
</evidence>
<dbReference type="RefSeq" id="WP_075099702.1">
    <property type="nucleotide sequence ID" value="NZ_MSJL01000041.1"/>
</dbReference>
<keyword evidence="8 11" id="KW-0547">Nucleotide-binding</keyword>
<dbReference type="NCBIfam" id="TIGR02918">
    <property type="entry name" value="accessory Sec system glycosyltransferase GtfA"/>
    <property type="match status" value="1"/>
</dbReference>
<dbReference type="GO" id="GO:0016757">
    <property type="term" value="F:glycosyltransferase activity"/>
    <property type="evidence" value="ECO:0007669"/>
    <property type="project" value="UniProtKB-UniRule"/>
</dbReference>
<keyword evidence="5 11" id="KW-0963">Cytoplasm</keyword>
<dbReference type="InterPro" id="IPR001296">
    <property type="entry name" value="Glyco_trans_1"/>
</dbReference>
<evidence type="ECO:0000313" key="17">
    <source>
        <dbReference type="Proteomes" id="UP000255213"/>
    </source>
</evidence>
<feature type="domain" description="Glycosyl transferase family 1" evidence="12">
    <location>
        <begin position="311"/>
        <end position="450"/>
    </location>
</feature>
<evidence type="ECO:0000256" key="9">
    <source>
        <dbReference type="ARBA" id="ARBA00023136"/>
    </source>
</evidence>
<feature type="binding site" evidence="11">
    <location>
        <begin position="383"/>
        <end position="384"/>
    </location>
    <ligand>
        <name>UDP</name>
        <dbReference type="ChEBI" id="CHEBI:58223"/>
    </ligand>
</feature>
<protein>
    <recommendedName>
        <fullName evidence="11">UDP-N-acetylglucosamine--peptide N-acetylglucosaminyltransferase GtfA subunit</fullName>
        <ecNumber evidence="11">2.4.1.-</ecNumber>
    </recommendedName>
    <alternativeName>
        <fullName evidence="11">Glycosyltransferase GtfA</fullName>
    </alternativeName>
</protein>
<evidence type="ECO:0000313" key="16">
    <source>
        <dbReference type="Proteomes" id="UP000186437"/>
    </source>
</evidence>
<evidence type="ECO:0000313" key="15">
    <source>
        <dbReference type="EMBL" id="SUN08371.1"/>
    </source>
</evidence>
<evidence type="ECO:0000259" key="12">
    <source>
        <dbReference type="Pfam" id="PF00534"/>
    </source>
</evidence>
<dbReference type="FunFam" id="3.40.50.2000:FF:000196">
    <property type="entry name" value="UDP-N-acetylglucosamine--peptide N-acetylglucosaminyltransferase GtfA subunit"/>
    <property type="match status" value="1"/>
</dbReference>
<dbReference type="EC" id="2.4.1.-" evidence="11"/>
<dbReference type="GO" id="GO:0017122">
    <property type="term" value="C:protein N-acetylglucosaminyltransferase complex"/>
    <property type="evidence" value="ECO:0007669"/>
    <property type="project" value="UniProtKB-UniRule"/>
</dbReference>
<dbReference type="GO" id="GO:0005737">
    <property type="term" value="C:cytoplasm"/>
    <property type="evidence" value="ECO:0007669"/>
    <property type="project" value="UniProtKB-SubCell"/>
</dbReference>
<dbReference type="SUPFAM" id="SSF53756">
    <property type="entry name" value="UDP-Glycosyltransferase/glycogen phosphorylase"/>
    <property type="match status" value="1"/>
</dbReference>
<dbReference type="Gene3D" id="3.40.50.2000">
    <property type="entry name" value="Glycogen Phosphorylase B"/>
    <property type="match status" value="2"/>
</dbReference>
<dbReference type="PANTHER" id="PTHR12526">
    <property type="entry name" value="GLYCOSYLTRANSFERASE"/>
    <property type="match status" value="1"/>
</dbReference>
<dbReference type="InterPro" id="IPR014267">
    <property type="entry name" value="GtfA"/>
</dbReference>
<evidence type="ECO:0000256" key="4">
    <source>
        <dbReference type="ARBA" id="ARBA00022475"/>
    </source>
</evidence>
<reference evidence="15 17" key="3">
    <citation type="submission" date="2018-06" db="EMBL/GenBank/DDBJ databases">
        <authorList>
            <consortium name="Pathogen Informatics"/>
            <person name="Doyle S."/>
        </authorList>
    </citation>
    <scope>NUCLEOTIDE SEQUENCE [LARGE SCALE GENOMIC DNA]</scope>
    <source>
        <strain evidence="15 17">NCTC12957</strain>
    </source>
</reference>
<accession>A0A1Q8EBV2</accession>
<evidence type="ECO:0000256" key="2">
    <source>
        <dbReference type="ARBA" id="ARBA00004922"/>
    </source>
</evidence>
<dbReference type="Proteomes" id="UP000186437">
    <property type="component" value="Unassembled WGS sequence"/>
</dbReference>
<keyword evidence="4 11" id="KW-1003">Cell membrane</keyword>
<comment type="pathway">
    <text evidence="2 11">Protein modification; protein glycosylation.</text>
</comment>
<dbReference type="GO" id="GO:0005886">
    <property type="term" value="C:plasma membrane"/>
    <property type="evidence" value="ECO:0007669"/>
    <property type="project" value="UniProtKB-SubCell"/>
</dbReference>
<reference evidence="16" key="1">
    <citation type="submission" date="2016-12" db="EMBL/GenBank/DDBJ databases">
        <authorList>
            <person name="Gulvik C.A."/>
        </authorList>
    </citation>
    <scope>NUCLEOTIDE SEQUENCE [LARGE SCALE GENOMIC DNA]</scope>
    <source>
        <strain evidence="16">ATCC 51725</strain>
    </source>
</reference>
<sequence length="505" mass="57990">MTIYNINLGIGWASSGVEYAQAYRATVLRELGSPTKFIFTDMFQSENLQHFTSNIGFQDEEIIWLYGFFTDIKIAPTSYTRAQLEATFSRPIKQIETGNQLVRYHFEGQDFYINASVCGAENQYVQRVEYVVKGNLLRKDYYSYTKVFSEFYSPKGETPQLYQRSFFNEDGSIAYEEILQGKSSTFCFKDRICQSKEELIAYMLEKLQLTAKDLLLLDRSTGIGQAVLQYRGAAKLAVVIHAEHFSVKGTNEHHILWNNYYEYQFTNADKIDAFIASTQRQKEVLEQQFQTYTSHRPKIYVIPVGSLDELRQPETKRKPYSLITGSRLASEKHIDWLVQAVVLARKVLPELTFDIYGEGGERGKLTQLIQDKQAGDYIQLRGHQNLSEIYKDYELYLTASTSEGFGLTLMEAVGSGLPLIGLDVPYGNQTFVEDGKNGYLIDRQEPDDSQQMAIAFAEKICRYYAEMDKEQAQEASYEIAKGFLHHELAAMWKQFVEEMTDDSII</sequence>
<keyword evidence="7 11" id="KW-0808">Transferase</keyword>
<evidence type="ECO:0000256" key="10">
    <source>
        <dbReference type="ARBA" id="ARBA00052053"/>
    </source>
</evidence>
<evidence type="ECO:0000256" key="7">
    <source>
        <dbReference type="ARBA" id="ARBA00022679"/>
    </source>
</evidence>
<dbReference type="AlphaFoldDB" id="A0A1Q8EBV2"/>
<evidence type="ECO:0000256" key="6">
    <source>
        <dbReference type="ARBA" id="ARBA00022676"/>
    </source>
</evidence>
<evidence type="ECO:0000256" key="5">
    <source>
        <dbReference type="ARBA" id="ARBA00022490"/>
    </source>
</evidence>
<evidence type="ECO:0000256" key="1">
    <source>
        <dbReference type="ARBA" id="ARBA00004202"/>
    </source>
</evidence>
<organism evidence="14 16">
    <name type="scientific">Streptococcus acidominimus</name>
    <dbReference type="NCBI Taxonomy" id="1326"/>
    <lineage>
        <taxon>Bacteria</taxon>
        <taxon>Bacillati</taxon>
        <taxon>Bacillota</taxon>
        <taxon>Bacilli</taxon>
        <taxon>Lactobacillales</taxon>
        <taxon>Streptococcaceae</taxon>
        <taxon>Streptococcus</taxon>
    </lineage>
</organism>
<keyword evidence="16" id="KW-1185">Reference proteome</keyword>
<evidence type="ECO:0000256" key="3">
    <source>
        <dbReference type="ARBA" id="ARBA00009481"/>
    </source>
</evidence>
<gene>
    <name evidence="15" type="primary">tagE</name>
    <name evidence="11" type="synonym">gtfA</name>
    <name evidence="14" type="ORF">BU200_08185</name>
    <name evidence="15" type="ORF">NCTC12957_01965</name>
</gene>
<evidence type="ECO:0000313" key="14">
    <source>
        <dbReference type="EMBL" id="OLF49278.1"/>
    </source>
</evidence>
<comment type="function">
    <text evidence="11">Required for polymorphic O-glycosylation of the serine-rich repeat protein in this bacteria. Catalyzes the first step in glycosylation by transferring N-acetylglucosamine from UDP-GlcNAc to serine residues in the substrate protein. Part of the accessory SecA2/SecY2 system specifically required to export serine-rich repeat cell wall proteins usually encoded upstream in the same operon.</text>
</comment>
<comment type="catalytic activity">
    <reaction evidence="10 11">
        <text>L-seryl-[protein] + UDP-N-acetyl-alpha-D-glucosamine = 3-O-[N-acetyl-alpha-D-glucosaminyl]-L-seryl-[protein] + UDP + H(+)</text>
        <dbReference type="Rhea" id="RHEA:59872"/>
        <dbReference type="Rhea" id="RHEA-COMP:9863"/>
        <dbReference type="Rhea" id="RHEA-COMP:15471"/>
        <dbReference type="ChEBI" id="CHEBI:15378"/>
        <dbReference type="ChEBI" id="CHEBI:29999"/>
        <dbReference type="ChEBI" id="CHEBI:57705"/>
        <dbReference type="ChEBI" id="CHEBI:58223"/>
        <dbReference type="ChEBI" id="CHEBI:143279"/>
    </reaction>
</comment>
<comment type="similarity">
    <text evidence="3 11">Belongs to the glycosyltransferase group 1 family. Glycosyltransferase 4 subfamily.</text>
</comment>
<comment type="subunit">
    <text evidence="11">Forms a heterotetramer with 2 subunits each of GtfA and GtfB. Part of the accessory SecA2/SecY2 protein translocation apparatus.</text>
</comment>
<dbReference type="InterPro" id="IPR054396">
    <property type="entry name" value="GtfA_EBD"/>
</dbReference>
<dbReference type="Proteomes" id="UP000255213">
    <property type="component" value="Unassembled WGS sequence"/>
</dbReference>
<dbReference type="OrthoDB" id="9765175at2"/>
<dbReference type="CDD" id="cd04949">
    <property type="entry name" value="GT4_GtfA-like"/>
    <property type="match status" value="1"/>
</dbReference>
<dbReference type="EMBL" id="UHEN01000001">
    <property type="protein sequence ID" value="SUN08371.1"/>
    <property type="molecule type" value="Genomic_DNA"/>
</dbReference>
<name>A0A1Q8EBV2_STRAI</name>
<dbReference type="HAMAP" id="MF_01472">
    <property type="entry name" value="GtfA"/>
    <property type="match status" value="1"/>
</dbReference>
<comment type="subcellular location">
    <subcellularLocation>
        <location evidence="1 11">Cell membrane</location>
        <topology evidence="1 11">Peripheral membrane protein</topology>
    </subcellularLocation>
    <subcellularLocation>
        <location evidence="11">Cytoplasm</location>
    </subcellularLocation>
    <text evidence="11">Cell membrane association requires GtfB.</text>
</comment>
<dbReference type="Pfam" id="PF22145">
    <property type="entry name" value="GtfA_EBD"/>
    <property type="match status" value="1"/>
</dbReference>